<evidence type="ECO:0000313" key="4">
    <source>
        <dbReference type="EMBL" id="MFC3455120.1"/>
    </source>
</evidence>
<reference evidence="5" key="1">
    <citation type="journal article" date="2019" name="Int. J. Syst. Evol. Microbiol.">
        <title>The Global Catalogue of Microorganisms (GCM) 10K type strain sequencing project: providing services to taxonomists for standard genome sequencing and annotation.</title>
        <authorList>
            <consortium name="The Broad Institute Genomics Platform"/>
            <consortium name="The Broad Institute Genome Sequencing Center for Infectious Disease"/>
            <person name="Wu L."/>
            <person name="Ma J."/>
        </authorList>
    </citation>
    <scope>NUCLEOTIDE SEQUENCE [LARGE SCALE GENOMIC DNA]</scope>
    <source>
        <strain evidence="5">CGMCC 4.7676</strain>
    </source>
</reference>
<dbReference type="InterPro" id="IPR006674">
    <property type="entry name" value="HD_domain"/>
</dbReference>
<protein>
    <submittedName>
        <fullName evidence="4">Deoxyguanosinetriphosphate triphosphohydrolase family protein</fullName>
    </submittedName>
</protein>
<dbReference type="InterPro" id="IPR026875">
    <property type="entry name" value="PHydrolase_assoc_dom"/>
</dbReference>
<dbReference type="InterPro" id="IPR006261">
    <property type="entry name" value="dGTPase"/>
</dbReference>
<keyword evidence="1" id="KW-0378">Hydrolase</keyword>
<dbReference type="RefSeq" id="WP_378245247.1">
    <property type="nucleotide sequence ID" value="NZ_JBHRWK010000079.1"/>
</dbReference>
<dbReference type="InterPro" id="IPR003607">
    <property type="entry name" value="HD/PDEase_dom"/>
</dbReference>
<accession>A0ABV7P7L9</accession>
<sequence>MSEGTFGKARRHPVREQDTAYRDDYQRDRDRVLYSSAFRRLAGVAQVAAVNEQLVLHNRLTHSLKVAQMGRRLVQHLRYQAGLAESGFPEGSDLNEDVVETAGLVHDIGHPPFGHIAEEVLNQRLAQVDGLEGFEGNAQSFRVVTKLARRKTEHAGLNLTQATLNAILKYPRLKPRDSAKPTALWTDRGYGDKWGAYQTEKVDFDWAREGSRDDLRSANAVLMDWADDISYATHDLEDYFRAGLIPLHGLSVDKERIVKHGLSRLKEHKGFDEFRFRNELDTIIAEFGGRLHSQCWETRKNRVQMNKIGSGHLTRFVKAVRLLGEPPYVEVEQSSQYRVAALKELTWFYVIDRPPLAIHQEGQKRIIGSLFDRLLACLEKSPSSPKIPIQLRGIYRDITHDHTAEGISERNKEARCARAVTDYICLLTEAQAVDLGERLAGRSQSSMFGTWFN</sequence>
<dbReference type="EMBL" id="JBHRWK010000079">
    <property type="protein sequence ID" value="MFC3455120.1"/>
    <property type="molecule type" value="Genomic_DNA"/>
</dbReference>
<evidence type="ECO:0000256" key="1">
    <source>
        <dbReference type="ARBA" id="ARBA00022801"/>
    </source>
</evidence>
<feature type="region of interest" description="Disordered" evidence="2">
    <location>
        <begin position="1"/>
        <end position="22"/>
    </location>
</feature>
<keyword evidence="5" id="KW-1185">Reference proteome</keyword>
<evidence type="ECO:0000313" key="5">
    <source>
        <dbReference type="Proteomes" id="UP001595645"/>
    </source>
</evidence>
<dbReference type="InterPro" id="IPR050135">
    <property type="entry name" value="dGTPase-like"/>
</dbReference>
<dbReference type="Pfam" id="PF13286">
    <property type="entry name" value="HD_assoc"/>
    <property type="match status" value="1"/>
</dbReference>
<evidence type="ECO:0000256" key="2">
    <source>
        <dbReference type="SAM" id="MobiDB-lite"/>
    </source>
</evidence>
<dbReference type="PROSITE" id="PS51831">
    <property type="entry name" value="HD"/>
    <property type="match status" value="1"/>
</dbReference>
<dbReference type="Gene3D" id="1.10.3210.10">
    <property type="entry name" value="Hypothetical protein af1432"/>
    <property type="match status" value="1"/>
</dbReference>
<evidence type="ECO:0000259" key="3">
    <source>
        <dbReference type="PROSITE" id="PS51831"/>
    </source>
</evidence>
<dbReference type="SMART" id="SM00471">
    <property type="entry name" value="HDc"/>
    <property type="match status" value="1"/>
</dbReference>
<dbReference type="Proteomes" id="UP001595645">
    <property type="component" value="Unassembled WGS sequence"/>
</dbReference>
<feature type="domain" description="HD" evidence="3">
    <location>
        <begin position="59"/>
        <end position="232"/>
    </location>
</feature>
<dbReference type="PANTHER" id="PTHR11373">
    <property type="entry name" value="DEOXYNUCLEOSIDE TRIPHOSPHATE TRIPHOSPHOHYDROLASE"/>
    <property type="match status" value="1"/>
</dbReference>
<organism evidence="4 5">
    <name type="scientific">Amycolatopsis speibonae</name>
    <dbReference type="NCBI Taxonomy" id="1450224"/>
    <lineage>
        <taxon>Bacteria</taxon>
        <taxon>Bacillati</taxon>
        <taxon>Actinomycetota</taxon>
        <taxon>Actinomycetes</taxon>
        <taxon>Pseudonocardiales</taxon>
        <taxon>Pseudonocardiaceae</taxon>
        <taxon>Amycolatopsis</taxon>
    </lineage>
</organism>
<dbReference type="Pfam" id="PF01966">
    <property type="entry name" value="HD"/>
    <property type="match status" value="1"/>
</dbReference>
<dbReference type="CDD" id="cd00077">
    <property type="entry name" value="HDc"/>
    <property type="match status" value="1"/>
</dbReference>
<name>A0ABV7P7L9_9PSEU</name>
<comment type="caution">
    <text evidence="4">The sequence shown here is derived from an EMBL/GenBank/DDBJ whole genome shotgun (WGS) entry which is preliminary data.</text>
</comment>
<dbReference type="NCBIfam" id="TIGR01353">
    <property type="entry name" value="dGTP_triPase"/>
    <property type="match status" value="1"/>
</dbReference>
<proteinExistence type="predicted"/>
<dbReference type="SUPFAM" id="SSF109604">
    <property type="entry name" value="HD-domain/PDEase-like"/>
    <property type="match status" value="1"/>
</dbReference>
<dbReference type="PANTHER" id="PTHR11373:SF32">
    <property type="entry name" value="DEOXYGUANOSINETRIPHOSPHATE TRIPHOSPHOHYDROLASE"/>
    <property type="match status" value="1"/>
</dbReference>
<gene>
    <name evidence="4" type="ORF">ACFOSH_37280</name>
</gene>